<gene>
    <name evidence="1" type="ORF">D3H55_18760</name>
</gene>
<sequence length="39" mass="4371">MGTIVCQSCLNTIEHFEDEKVSVLFSSSCNCEKETDLDD</sequence>
<name>A0A3A1QQS6_9BACI</name>
<accession>A0A3A1QQS6</accession>
<evidence type="ECO:0000313" key="1">
    <source>
        <dbReference type="EMBL" id="RIW29482.1"/>
    </source>
</evidence>
<dbReference type="RefSeq" id="WP_119548834.1">
    <property type="nucleotide sequence ID" value="NZ_QXIR01000032.1"/>
</dbReference>
<dbReference type="InterPro" id="IPR025236">
    <property type="entry name" value="SR1P"/>
</dbReference>
<reference evidence="1 2" key="1">
    <citation type="submission" date="2018-09" db="EMBL/GenBank/DDBJ databases">
        <title>Bacillus saliacetes sp. nov., isolated from Thai shrimp paste (Ka-pi).</title>
        <authorList>
            <person name="Daroonpunt R."/>
            <person name="Tanasupawat S."/>
            <person name="Yiamsombut S."/>
        </authorList>
    </citation>
    <scope>NUCLEOTIDE SEQUENCE [LARGE SCALE GENOMIC DNA]</scope>
    <source>
        <strain evidence="1 2">SKP7-4</strain>
    </source>
</reference>
<evidence type="ECO:0000313" key="2">
    <source>
        <dbReference type="Proteomes" id="UP000265801"/>
    </source>
</evidence>
<proteinExistence type="predicted"/>
<organism evidence="1 2">
    <name type="scientific">Bacillus salacetis</name>
    <dbReference type="NCBI Taxonomy" id="2315464"/>
    <lineage>
        <taxon>Bacteria</taxon>
        <taxon>Bacillati</taxon>
        <taxon>Bacillota</taxon>
        <taxon>Bacilli</taxon>
        <taxon>Bacillales</taxon>
        <taxon>Bacillaceae</taxon>
        <taxon>Bacillus</taxon>
    </lineage>
</organism>
<protein>
    <submittedName>
        <fullName evidence="1">GapA-binding peptide SR1P</fullName>
    </submittedName>
</protein>
<dbReference type="Pfam" id="PF13790">
    <property type="entry name" value="SR1P"/>
    <property type="match status" value="1"/>
</dbReference>
<dbReference type="OrthoDB" id="2971595at2"/>
<dbReference type="AlphaFoldDB" id="A0A3A1QQS6"/>
<comment type="caution">
    <text evidence="1">The sequence shown here is derived from an EMBL/GenBank/DDBJ whole genome shotgun (WGS) entry which is preliminary data.</text>
</comment>
<keyword evidence="2" id="KW-1185">Reference proteome</keyword>
<dbReference type="EMBL" id="QXIR01000032">
    <property type="protein sequence ID" value="RIW29482.1"/>
    <property type="molecule type" value="Genomic_DNA"/>
</dbReference>
<dbReference type="Proteomes" id="UP000265801">
    <property type="component" value="Unassembled WGS sequence"/>
</dbReference>